<feature type="transmembrane region" description="Helical" evidence="1">
    <location>
        <begin position="6"/>
        <end position="29"/>
    </location>
</feature>
<evidence type="ECO:0000256" key="1">
    <source>
        <dbReference type="SAM" id="Phobius"/>
    </source>
</evidence>
<keyword evidence="1" id="KW-0472">Membrane</keyword>
<name>A0A0E9SUX0_ANGAN</name>
<dbReference type="AlphaFoldDB" id="A0A0E9SUX0"/>
<accession>A0A0E9SUX0</accession>
<reference evidence="2" key="2">
    <citation type="journal article" date="2015" name="Fish Shellfish Immunol.">
        <title>Early steps in the European eel (Anguilla anguilla)-Vibrio vulnificus interaction in the gills: Role of the RtxA13 toxin.</title>
        <authorList>
            <person name="Callol A."/>
            <person name="Pajuelo D."/>
            <person name="Ebbesson L."/>
            <person name="Teles M."/>
            <person name="MacKenzie S."/>
            <person name="Amaro C."/>
        </authorList>
    </citation>
    <scope>NUCLEOTIDE SEQUENCE</scope>
</reference>
<keyword evidence="1" id="KW-0812">Transmembrane</keyword>
<evidence type="ECO:0000313" key="2">
    <source>
        <dbReference type="EMBL" id="JAH45101.1"/>
    </source>
</evidence>
<reference evidence="2" key="1">
    <citation type="submission" date="2014-11" db="EMBL/GenBank/DDBJ databases">
        <authorList>
            <person name="Amaro Gonzalez C."/>
        </authorList>
    </citation>
    <scope>NUCLEOTIDE SEQUENCE</scope>
</reference>
<sequence length="30" mass="3220">MVSAQVSLYVCVYSVIWNGLVGSLASPYVN</sequence>
<keyword evidence="1" id="KW-1133">Transmembrane helix</keyword>
<proteinExistence type="predicted"/>
<protein>
    <submittedName>
        <fullName evidence="2">Uncharacterized protein</fullName>
    </submittedName>
</protein>
<organism evidence="2">
    <name type="scientific">Anguilla anguilla</name>
    <name type="common">European freshwater eel</name>
    <name type="synonym">Muraena anguilla</name>
    <dbReference type="NCBI Taxonomy" id="7936"/>
    <lineage>
        <taxon>Eukaryota</taxon>
        <taxon>Metazoa</taxon>
        <taxon>Chordata</taxon>
        <taxon>Craniata</taxon>
        <taxon>Vertebrata</taxon>
        <taxon>Euteleostomi</taxon>
        <taxon>Actinopterygii</taxon>
        <taxon>Neopterygii</taxon>
        <taxon>Teleostei</taxon>
        <taxon>Anguilliformes</taxon>
        <taxon>Anguillidae</taxon>
        <taxon>Anguilla</taxon>
    </lineage>
</organism>
<dbReference type="EMBL" id="GBXM01063476">
    <property type="protein sequence ID" value="JAH45101.1"/>
    <property type="molecule type" value="Transcribed_RNA"/>
</dbReference>